<evidence type="ECO:0000256" key="8">
    <source>
        <dbReference type="PIRSR" id="PIRSR623088-3"/>
    </source>
</evidence>
<dbReference type="GO" id="GO:0007165">
    <property type="term" value="P:signal transduction"/>
    <property type="evidence" value="ECO:0007669"/>
    <property type="project" value="InterPro"/>
</dbReference>
<feature type="region of interest" description="Disordered" evidence="10">
    <location>
        <begin position="551"/>
        <end position="658"/>
    </location>
</feature>
<gene>
    <name evidence="13" type="primary">LOC110978747</name>
</gene>
<feature type="compositionally biased region" description="Low complexity" evidence="10">
    <location>
        <begin position="496"/>
        <end position="519"/>
    </location>
</feature>
<feature type="region of interest" description="Disordered" evidence="10">
    <location>
        <begin position="486"/>
        <end position="519"/>
    </location>
</feature>
<dbReference type="InterPro" id="IPR002073">
    <property type="entry name" value="PDEase_catalytic_dom"/>
</dbReference>
<feature type="active site" description="Proton donor" evidence="6">
    <location>
        <position position="220"/>
    </location>
</feature>
<feature type="binding site" evidence="7">
    <location>
        <position position="421"/>
    </location>
    <ligand>
        <name>AMP</name>
        <dbReference type="ChEBI" id="CHEBI:456215"/>
    </ligand>
</feature>
<organism evidence="12 13">
    <name type="scientific">Acanthaster planci</name>
    <name type="common">Crown-of-thorns starfish</name>
    <dbReference type="NCBI Taxonomy" id="133434"/>
    <lineage>
        <taxon>Eukaryota</taxon>
        <taxon>Metazoa</taxon>
        <taxon>Echinodermata</taxon>
        <taxon>Eleutherozoa</taxon>
        <taxon>Asterozoa</taxon>
        <taxon>Asteroidea</taxon>
        <taxon>Valvatacea</taxon>
        <taxon>Valvatida</taxon>
        <taxon>Acanthasteridae</taxon>
        <taxon>Acanthaster</taxon>
    </lineage>
</organism>
<evidence type="ECO:0000256" key="2">
    <source>
        <dbReference type="ARBA" id="ARBA00004703"/>
    </source>
</evidence>
<dbReference type="PROSITE" id="PS51845">
    <property type="entry name" value="PDEASE_I_2"/>
    <property type="match status" value="1"/>
</dbReference>
<evidence type="ECO:0000256" key="5">
    <source>
        <dbReference type="ARBA" id="ARBA00061458"/>
    </source>
</evidence>
<feature type="binding site" evidence="8">
    <location>
        <position position="224"/>
    </location>
    <ligand>
        <name>Zn(2+)</name>
        <dbReference type="ChEBI" id="CHEBI:29105"/>
        <label>1</label>
    </ligand>
</feature>
<feature type="binding site" evidence="8">
    <location>
        <position position="261"/>
    </location>
    <ligand>
        <name>Zn(2+)</name>
        <dbReference type="ChEBI" id="CHEBI:29105"/>
        <label>2</label>
    </ligand>
</feature>
<feature type="compositionally biased region" description="Basic and acidic residues" evidence="10">
    <location>
        <begin position="864"/>
        <end position="873"/>
    </location>
</feature>
<evidence type="ECO:0000313" key="12">
    <source>
        <dbReference type="Proteomes" id="UP000694845"/>
    </source>
</evidence>
<evidence type="ECO:0000256" key="9">
    <source>
        <dbReference type="RuleBase" id="RU363067"/>
    </source>
</evidence>
<feature type="binding site" evidence="8">
    <location>
        <position position="260"/>
    </location>
    <ligand>
        <name>Zn(2+)</name>
        <dbReference type="ChEBI" id="CHEBI:29105"/>
        <label>1</label>
    </ligand>
</feature>
<evidence type="ECO:0000256" key="10">
    <source>
        <dbReference type="SAM" id="MobiDB-lite"/>
    </source>
</evidence>
<dbReference type="SMART" id="SM00471">
    <property type="entry name" value="HDc"/>
    <property type="match status" value="1"/>
</dbReference>
<dbReference type="FunFam" id="1.10.1300.10:FF:000004">
    <property type="entry name" value="Phosphodiesterase"/>
    <property type="match status" value="1"/>
</dbReference>
<evidence type="ECO:0000259" key="11">
    <source>
        <dbReference type="PROSITE" id="PS51845"/>
    </source>
</evidence>
<evidence type="ECO:0000256" key="1">
    <source>
        <dbReference type="ARBA" id="ARBA00000621"/>
    </source>
</evidence>
<dbReference type="PRINTS" id="PR00387">
    <property type="entry name" value="PDIESTERASE1"/>
</dbReference>
<dbReference type="PANTHER" id="PTHR11347">
    <property type="entry name" value="CYCLIC NUCLEOTIDE PHOSPHODIESTERASE"/>
    <property type="match status" value="1"/>
</dbReference>
<evidence type="ECO:0000256" key="4">
    <source>
        <dbReference type="ARBA" id="ARBA00022801"/>
    </source>
</evidence>
<dbReference type="GO" id="GO:0046872">
    <property type="term" value="F:metal ion binding"/>
    <property type="evidence" value="ECO:0007669"/>
    <property type="project" value="UniProtKB-KW"/>
</dbReference>
<evidence type="ECO:0000313" key="13">
    <source>
        <dbReference type="RefSeq" id="XP_022089680.1"/>
    </source>
</evidence>
<feature type="compositionally biased region" description="Polar residues" evidence="10">
    <location>
        <begin position="935"/>
        <end position="947"/>
    </location>
</feature>
<dbReference type="GeneID" id="110978747"/>
<proteinExistence type="inferred from homology"/>
<dbReference type="Proteomes" id="UP000694845">
    <property type="component" value="Unplaced"/>
</dbReference>
<feature type="compositionally biased region" description="Polar residues" evidence="10">
    <location>
        <begin position="647"/>
        <end position="658"/>
    </location>
</feature>
<feature type="domain" description="PDEase" evidence="11">
    <location>
        <begin position="145"/>
        <end position="466"/>
    </location>
</feature>
<feature type="compositionally biased region" description="Polar residues" evidence="10">
    <location>
        <begin position="706"/>
        <end position="732"/>
    </location>
</feature>
<feature type="region of interest" description="Disordered" evidence="10">
    <location>
        <begin position="767"/>
        <end position="908"/>
    </location>
</feature>
<dbReference type="Pfam" id="PF00233">
    <property type="entry name" value="PDEase_I"/>
    <property type="match status" value="1"/>
</dbReference>
<dbReference type="RefSeq" id="XP_022089680.1">
    <property type="nucleotide sequence ID" value="XM_022233988.1"/>
</dbReference>
<dbReference type="InterPro" id="IPR023174">
    <property type="entry name" value="PDEase_CS"/>
</dbReference>
<protein>
    <recommendedName>
        <fullName evidence="9">Phosphodiesterase</fullName>
        <ecNumber evidence="9">3.1.4.-</ecNumber>
    </recommendedName>
</protein>
<dbReference type="GO" id="GO:0004115">
    <property type="term" value="F:3',5'-cyclic-AMP phosphodiesterase activity"/>
    <property type="evidence" value="ECO:0007669"/>
    <property type="project" value="UniProtKB-EC"/>
</dbReference>
<dbReference type="KEGG" id="aplc:110978747"/>
<dbReference type="PROSITE" id="PS00126">
    <property type="entry name" value="PDEASE_I_1"/>
    <property type="match status" value="1"/>
</dbReference>
<keyword evidence="4 9" id="KW-0378">Hydrolase</keyword>
<dbReference type="OrthoDB" id="189220at2759"/>
<evidence type="ECO:0000256" key="7">
    <source>
        <dbReference type="PIRSR" id="PIRSR623088-2"/>
    </source>
</evidence>
<feature type="compositionally biased region" description="Polar residues" evidence="10">
    <location>
        <begin position="741"/>
        <end position="751"/>
    </location>
</feature>
<feature type="compositionally biased region" description="Basic and acidic residues" evidence="10">
    <location>
        <begin position="834"/>
        <end position="845"/>
    </location>
</feature>
<dbReference type="InterPro" id="IPR036971">
    <property type="entry name" value="PDEase_catalytic_dom_sf"/>
</dbReference>
<dbReference type="AlphaFoldDB" id="A0A8B7YBB7"/>
<feature type="binding site" evidence="7">
    <location>
        <position position="261"/>
    </location>
    <ligand>
        <name>AMP</name>
        <dbReference type="ChEBI" id="CHEBI:456215"/>
    </ligand>
</feature>
<dbReference type="EC" id="3.1.4.-" evidence="9"/>
<keyword evidence="3 8" id="KW-0479">Metal-binding</keyword>
<sequence>MVSGDLAIAMAVCHYLPRLPLDRPIPKHVLQRRGAISFSSSTSLFKSLPRLERRGGISFDRTDKAAIYVRMLGDVRVKSKQLMSRADGRRGSLPDSEYKIIEAIDNNVRRTSLKHSRELSLPKVTVQATAIKSRPPIIPESSSHLDSWYCGQANQLLTRLSCWDFNIFHLEQVTGGHSLRFLGMQLFQKYDLIHKFQLDPTNLWKCLVAIETGYHGNPYHNALHAADVTQAMYCYLQEMKLREVLTPIEVMSAILASATHDLDHPGVNQVFLIATSNHLAELYGNSSVLENHHWRAAISVLRESKLLDHLDKKLWDCVVEQISSLILATDIARQQEFLQNFKNHLSANDFDMKDAGHKNFILQIALKCADICNPCRRWEISRRWSEMVTEEFYNQGDRERGLKLPLTMNCDRYKNTIQQIQAGFMKFVVEPLFTEWHRFMPTELSDLMLSNVHKNKASWEAFGEQEKAAAENDRLANQKLASKLRKVEGQSAVNTKEGAPAKSESASKEAQLNNNNNATTAGVTMATTVLSSAGAVLRDVQVSSAMDVDNRSVDVHNTTSHVTESIAEEPSSASVTQGKTDTQGRAQPQNRSSRGVTPQENPTLSQMPSRSALSSDYRRQRPLSVGNLEEVSVSRDEKHGLAAPSKMHSNPGSPVVSRTQAVRQFSLRLHRSPEQAIPKPTSYEDPWLVRTVDPNRTNLSISMHNSPRQEVLSPESSTVSKELGSHRTQPFSSDRGRTFKEGSNTKGYELTTGINNNLSVHVQPGSPRLETTSVRGHGLYSVPSPSPVNRSIAHSRLTTSSTGSKFSHSTHQLQVSYEHSSASDRGHRLSPHVNRRDEAPHREPGRGPLAGRSLAEMGSPWIRKRMEERDQRRRISKSSSISPSLSPRPPPRMLGQATSSWYSVPPALGPVIQDFTSSQLASIAQHKKQSKEMQSKTVPPTTKGDSF</sequence>
<feature type="compositionally biased region" description="Polar residues" evidence="10">
    <location>
        <begin position="796"/>
        <end position="820"/>
    </location>
</feature>
<evidence type="ECO:0000256" key="6">
    <source>
        <dbReference type="PIRSR" id="PIRSR623088-1"/>
    </source>
</evidence>
<feature type="region of interest" description="Disordered" evidence="10">
    <location>
        <begin position="920"/>
        <end position="947"/>
    </location>
</feature>
<dbReference type="InterPro" id="IPR003607">
    <property type="entry name" value="HD/PDEase_dom"/>
</dbReference>
<name>A0A8B7YBB7_ACAPL</name>
<comment type="similarity">
    <text evidence="5">Belongs to the cyclic nucleotide phosphodiesterase family. PDE7 subfamily.</text>
</comment>
<feature type="binding site" evidence="7">
    <location>
        <begin position="220"/>
        <end position="224"/>
    </location>
    <ligand>
        <name>AMP</name>
        <dbReference type="ChEBI" id="CHEBI:456215"/>
    </ligand>
</feature>
<accession>A0A8B7YBB7</accession>
<comment type="cofactor">
    <cofactor evidence="9">
        <name>a divalent metal cation</name>
        <dbReference type="ChEBI" id="CHEBI:60240"/>
    </cofactor>
    <text evidence="9">Binds 2 divalent metal cations per subunit. Site 1 may preferentially bind zinc ions, while site 2 has a preference for magnesium and/or manganese ions.</text>
</comment>
<dbReference type="CDD" id="cd00077">
    <property type="entry name" value="HDc"/>
    <property type="match status" value="1"/>
</dbReference>
<feature type="binding site" evidence="8">
    <location>
        <position position="261"/>
    </location>
    <ligand>
        <name>Zn(2+)</name>
        <dbReference type="ChEBI" id="CHEBI:29105"/>
        <label>1</label>
    </ligand>
</feature>
<dbReference type="SUPFAM" id="SSF109604">
    <property type="entry name" value="HD-domain/PDEase-like"/>
    <property type="match status" value="1"/>
</dbReference>
<comment type="catalytic activity">
    <reaction evidence="1">
        <text>3',5'-cyclic AMP + H2O = AMP + H(+)</text>
        <dbReference type="Rhea" id="RHEA:25277"/>
        <dbReference type="ChEBI" id="CHEBI:15377"/>
        <dbReference type="ChEBI" id="CHEBI:15378"/>
        <dbReference type="ChEBI" id="CHEBI:58165"/>
        <dbReference type="ChEBI" id="CHEBI:456215"/>
        <dbReference type="EC" id="3.1.4.53"/>
    </reaction>
</comment>
<feature type="region of interest" description="Disordered" evidence="10">
    <location>
        <begin position="706"/>
        <end position="751"/>
    </location>
</feature>
<dbReference type="InterPro" id="IPR023088">
    <property type="entry name" value="PDEase"/>
</dbReference>
<feature type="compositionally biased region" description="Polar residues" evidence="10">
    <location>
        <begin position="571"/>
        <end position="614"/>
    </location>
</feature>
<feature type="binding site" evidence="7">
    <location>
        <position position="370"/>
    </location>
    <ligand>
        <name>AMP</name>
        <dbReference type="ChEBI" id="CHEBI:456215"/>
    </ligand>
</feature>
<evidence type="ECO:0000256" key="3">
    <source>
        <dbReference type="ARBA" id="ARBA00022723"/>
    </source>
</evidence>
<reference evidence="13" key="1">
    <citation type="submission" date="2025-08" db="UniProtKB">
        <authorList>
            <consortium name="RefSeq"/>
        </authorList>
    </citation>
    <scope>IDENTIFICATION</scope>
</reference>
<dbReference type="Gene3D" id="1.10.1300.10">
    <property type="entry name" value="3'5'-cyclic nucleotide phosphodiesterase, catalytic domain"/>
    <property type="match status" value="1"/>
</dbReference>
<keyword evidence="12" id="KW-1185">Reference proteome</keyword>
<feature type="binding site" evidence="8">
    <location>
        <position position="370"/>
    </location>
    <ligand>
        <name>Zn(2+)</name>
        <dbReference type="ChEBI" id="CHEBI:29105"/>
        <label>1</label>
    </ligand>
</feature>
<comment type="pathway">
    <text evidence="2">Purine metabolism; 3',5'-cyclic AMP degradation; AMP from 3',5'-cyclic AMP: step 1/1.</text>
</comment>